<feature type="transmembrane region" description="Helical" evidence="8">
    <location>
        <begin position="392"/>
        <end position="412"/>
    </location>
</feature>
<sequence>MSLSLIVSAIIFLMIAARQWLPSSIRIWHIMTLGAIALLLMRQITFREAFWAIDWDLILYLFSVFSIASALYDTGISAQISHRILSIKHPSLVLTSYILVMAICAALLTNDAAAVIGVPIAIVLARNMKWGLIPLLITLCATVTIGSMVSPVGNPQNILIANAGNFDNMFVVFAQWTLVPAIVTMFLSMLWLKRFFKTSDIINYEASKEYRESERVTQKWPALLSAALLLIFIVLASILHNVDGIYHPSIGQIGLAACLPIYLASHERRRILREVDWPTLFFFVSMFVVTGSLLQSGSLQHFLKMGNIDLAEPETVAFVSFFASQLFSNVPVVEIYLNLLHQQDPQTLMMLSAISTVAGNLFIISAASNVIVLQQAEKFGVKPFNFWQFFYLMLPVSFISVLISYIWILWFASWQ</sequence>
<feature type="transmembrane region" description="Helical" evidence="8">
    <location>
        <begin position="98"/>
        <end position="125"/>
    </location>
</feature>
<evidence type="ECO:0000256" key="5">
    <source>
        <dbReference type="ARBA" id="ARBA00022692"/>
    </source>
</evidence>
<feature type="transmembrane region" description="Helical" evidence="8">
    <location>
        <begin position="57"/>
        <end position="78"/>
    </location>
</feature>
<keyword evidence="11" id="KW-1185">Reference proteome</keyword>
<keyword evidence="6 8" id="KW-1133">Transmembrane helix</keyword>
<dbReference type="RefSeq" id="WP_252081772.1">
    <property type="nucleotide sequence ID" value="NZ_CP092418.1"/>
</dbReference>
<comment type="subcellular location">
    <subcellularLocation>
        <location evidence="1">Cell membrane</location>
        <topology evidence="1">Multi-pass membrane protein</topology>
    </subcellularLocation>
</comment>
<dbReference type="PRINTS" id="PR00758">
    <property type="entry name" value="ARSENICPUMP"/>
</dbReference>
<evidence type="ECO:0000256" key="1">
    <source>
        <dbReference type="ARBA" id="ARBA00004651"/>
    </source>
</evidence>
<evidence type="ECO:0000313" key="11">
    <source>
        <dbReference type="Proteomes" id="UP001055658"/>
    </source>
</evidence>
<comment type="similarity">
    <text evidence="2">Belongs to the CitM (TC 2.A.11) transporter family.</text>
</comment>
<dbReference type="EMBL" id="CP092418">
    <property type="protein sequence ID" value="USD19673.1"/>
    <property type="molecule type" value="Genomic_DNA"/>
</dbReference>
<feature type="domain" description="Citrate transporter-like" evidence="9">
    <location>
        <begin position="17"/>
        <end position="337"/>
    </location>
</feature>
<evidence type="ECO:0000313" key="10">
    <source>
        <dbReference type="EMBL" id="USD19673.1"/>
    </source>
</evidence>
<feature type="transmembrane region" description="Helical" evidence="8">
    <location>
        <begin position="170"/>
        <end position="192"/>
    </location>
</feature>
<evidence type="ECO:0000256" key="4">
    <source>
        <dbReference type="ARBA" id="ARBA00022475"/>
    </source>
</evidence>
<dbReference type="PANTHER" id="PTHR43302:SF5">
    <property type="entry name" value="TRANSPORTER ARSB-RELATED"/>
    <property type="match status" value="1"/>
</dbReference>
<evidence type="ECO:0000256" key="7">
    <source>
        <dbReference type="ARBA" id="ARBA00023136"/>
    </source>
</evidence>
<dbReference type="Pfam" id="PF03600">
    <property type="entry name" value="CitMHS"/>
    <property type="match status" value="1"/>
</dbReference>
<dbReference type="Proteomes" id="UP001055658">
    <property type="component" value="Chromosome"/>
</dbReference>
<keyword evidence="7 8" id="KW-0472">Membrane</keyword>
<evidence type="ECO:0000256" key="6">
    <source>
        <dbReference type="ARBA" id="ARBA00022989"/>
    </source>
</evidence>
<keyword evidence="3" id="KW-0813">Transport</keyword>
<feature type="transmembrane region" description="Helical" evidence="8">
    <location>
        <begin position="277"/>
        <end position="296"/>
    </location>
</feature>
<evidence type="ECO:0000259" key="9">
    <source>
        <dbReference type="Pfam" id="PF03600"/>
    </source>
</evidence>
<evidence type="ECO:0000256" key="2">
    <source>
        <dbReference type="ARBA" id="ARBA00009843"/>
    </source>
</evidence>
<reference evidence="10" key="1">
    <citation type="submission" date="2022-02" db="EMBL/GenBank/DDBJ databases">
        <title>Coral-associated bacteria.</title>
        <authorList>
            <person name="Tang K."/>
            <person name="Wang X."/>
        </authorList>
    </citation>
    <scope>NUCLEOTIDE SEQUENCE</scope>
    <source>
        <strain evidence="10">SCSIO 43006</strain>
    </source>
</reference>
<dbReference type="PANTHER" id="PTHR43302">
    <property type="entry name" value="TRANSPORTER ARSB-RELATED"/>
    <property type="match status" value="1"/>
</dbReference>
<evidence type="ECO:0000256" key="3">
    <source>
        <dbReference type="ARBA" id="ARBA00022448"/>
    </source>
</evidence>
<dbReference type="InterPro" id="IPR000802">
    <property type="entry name" value="Arsenical_pump_ArsB"/>
</dbReference>
<keyword evidence="4" id="KW-1003">Cell membrane</keyword>
<feature type="transmembrane region" description="Helical" evidence="8">
    <location>
        <begin position="132"/>
        <end position="150"/>
    </location>
</feature>
<name>A0ABY4V8X6_9GAMM</name>
<evidence type="ECO:0000256" key="8">
    <source>
        <dbReference type="SAM" id="Phobius"/>
    </source>
</evidence>
<feature type="transmembrane region" description="Helical" evidence="8">
    <location>
        <begin position="245"/>
        <end position="265"/>
    </location>
</feature>
<accession>A0ABY4V8X6</accession>
<proteinExistence type="inferred from homology"/>
<feature type="transmembrane region" description="Helical" evidence="8">
    <location>
        <begin position="349"/>
        <end position="372"/>
    </location>
</feature>
<keyword evidence="5 8" id="KW-0812">Transmembrane</keyword>
<feature type="transmembrane region" description="Helical" evidence="8">
    <location>
        <begin position="220"/>
        <end position="239"/>
    </location>
</feature>
<feature type="transmembrane region" description="Helical" evidence="8">
    <location>
        <begin position="316"/>
        <end position="337"/>
    </location>
</feature>
<feature type="transmembrane region" description="Helical" evidence="8">
    <location>
        <begin position="27"/>
        <end position="45"/>
    </location>
</feature>
<organism evidence="10 11">
    <name type="scientific">Microbulbifer variabilis</name>
    <dbReference type="NCBI Taxonomy" id="266805"/>
    <lineage>
        <taxon>Bacteria</taxon>
        <taxon>Pseudomonadati</taxon>
        <taxon>Pseudomonadota</taxon>
        <taxon>Gammaproteobacteria</taxon>
        <taxon>Cellvibrionales</taxon>
        <taxon>Microbulbiferaceae</taxon>
        <taxon>Microbulbifer</taxon>
    </lineage>
</organism>
<gene>
    <name evidence="10" type="ORF">MJO52_11315</name>
</gene>
<protein>
    <submittedName>
        <fullName evidence="10">Arsenic resistance protein</fullName>
    </submittedName>
</protein>
<dbReference type="InterPro" id="IPR004680">
    <property type="entry name" value="Cit_transptr-like_dom"/>
</dbReference>